<proteinExistence type="predicted"/>
<protein>
    <submittedName>
        <fullName evidence="4">T9SS type A sorting domain-containing protein</fullName>
    </submittedName>
</protein>
<sequence length="480" mass="50724">MLAAFAVSTGSVVFAQNIKAPNEGEKVTFLTPVSPGNQEFFQKAPTTLWQDNADESWYNGTATEFTLTTAAQVAGLAKIVNAGNNFAGKTVTIGADLDFGVHLWMPIGKSYQFPFSGIIKGNNKKVSNIFINLPDGDFVGFVGQMFNGSIENLTAENVTISAKDTTGSIVGNLSTNSIMNNCHAKNVNISVTGYNAGGLVGGLLTNSSISNSSAEGSVTGVNQIGGLVGTLWDKTNITKSYSKGIVSGQYIVGGFAGFSTMAFGPGRDNVITDSYTRSDVFASSERVGGFYGGPQANAITKNVYSTGTVSNVTASGGFAGFTQFMTVENVYSDYTNAPLDAVGMFEGPPATYDITGKTTAEMKSQQLADLLNASRPTAVWYYDASKNDGYPILDFEELLSASNTASAAKVTVYPTVVTDLIYVDSKEKTSSYRIADFSGRIVKSGILTGGKINLSDLSKGNYILLLQTGNQTSAHKFIRK</sequence>
<gene>
    <name evidence="4" type="ORF">MTP09_10980</name>
</gene>
<dbReference type="Pfam" id="PF18962">
    <property type="entry name" value="Por_Secre_tail"/>
    <property type="match status" value="1"/>
</dbReference>
<evidence type="ECO:0000256" key="1">
    <source>
        <dbReference type="ARBA" id="ARBA00022729"/>
    </source>
</evidence>
<evidence type="ECO:0000259" key="3">
    <source>
        <dbReference type="Pfam" id="PF18962"/>
    </source>
</evidence>
<accession>A0ABY4BQD6</accession>
<dbReference type="InterPro" id="IPR011493">
    <property type="entry name" value="GLUG"/>
</dbReference>
<keyword evidence="1" id="KW-0732">Signal</keyword>
<dbReference type="NCBIfam" id="TIGR04183">
    <property type="entry name" value="Por_Secre_tail"/>
    <property type="match status" value="1"/>
</dbReference>
<dbReference type="InterPro" id="IPR026444">
    <property type="entry name" value="Secre_tail"/>
</dbReference>
<feature type="domain" description="Secretion system C-terminal sorting" evidence="3">
    <location>
        <begin position="412"/>
        <end position="478"/>
    </location>
</feature>
<feature type="domain" description="GLUG" evidence="2">
    <location>
        <begin position="193"/>
        <end position="219"/>
    </location>
</feature>
<name>A0ABY4BQD6_9FLAO</name>
<evidence type="ECO:0000259" key="2">
    <source>
        <dbReference type="Pfam" id="PF07581"/>
    </source>
</evidence>
<keyword evidence="5" id="KW-1185">Reference proteome</keyword>
<dbReference type="Pfam" id="PF07581">
    <property type="entry name" value="Glug"/>
    <property type="match status" value="1"/>
</dbReference>
<dbReference type="EMBL" id="CP094532">
    <property type="protein sequence ID" value="UOE40427.1"/>
    <property type="molecule type" value="Genomic_DNA"/>
</dbReference>
<evidence type="ECO:0000313" key="4">
    <source>
        <dbReference type="EMBL" id="UOE40427.1"/>
    </source>
</evidence>
<dbReference type="Proteomes" id="UP000831460">
    <property type="component" value="Chromosome"/>
</dbReference>
<reference evidence="4 5" key="1">
    <citation type="submission" date="2022-03" db="EMBL/GenBank/DDBJ databases">
        <title>Chryseobacterium sp. isolated from particulate matters in swine house.</title>
        <authorList>
            <person name="Won M."/>
            <person name="Kim S.-J."/>
            <person name="Kwon S.-W."/>
        </authorList>
    </citation>
    <scope>NUCLEOTIDE SEQUENCE [LARGE SCALE GENOMIC DNA]</scope>
    <source>
        <strain evidence="4 5">SC2-2</strain>
    </source>
</reference>
<evidence type="ECO:0000313" key="5">
    <source>
        <dbReference type="Proteomes" id="UP000831460"/>
    </source>
</evidence>
<dbReference type="RefSeq" id="WP_243548451.1">
    <property type="nucleotide sequence ID" value="NZ_CP094532.1"/>
</dbReference>
<organism evidence="4 5">
    <name type="scientific">Chryseobacterium suipulveris</name>
    <dbReference type="NCBI Taxonomy" id="2929800"/>
    <lineage>
        <taxon>Bacteria</taxon>
        <taxon>Pseudomonadati</taxon>
        <taxon>Bacteroidota</taxon>
        <taxon>Flavobacteriia</taxon>
        <taxon>Flavobacteriales</taxon>
        <taxon>Weeksellaceae</taxon>
        <taxon>Chryseobacterium group</taxon>
        <taxon>Chryseobacterium</taxon>
    </lineage>
</organism>
<dbReference type="Gene3D" id="2.160.20.110">
    <property type="match status" value="1"/>
</dbReference>